<dbReference type="RefSeq" id="WP_136902180.1">
    <property type="nucleotide sequence ID" value="NZ_SUME01000006.1"/>
</dbReference>
<evidence type="ECO:0000256" key="7">
    <source>
        <dbReference type="ARBA" id="ARBA00022777"/>
    </source>
</evidence>
<evidence type="ECO:0000256" key="8">
    <source>
        <dbReference type="ARBA" id="ARBA00022840"/>
    </source>
</evidence>
<evidence type="ECO:0000256" key="9">
    <source>
        <dbReference type="ARBA" id="ARBA00022909"/>
    </source>
</evidence>
<keyword evidence="7 14" id="KW-0418">Kinase</keyword>
<dbReference type="GO" id="GO:0003848">
    <property type="term" value="F:2-amino-4-hydroxy-6-hydroxymethyldihydropteridine diphosphokinase activity"/>
    <property type="evidence" value="ECO:0007669"/>
    <property type="project" value="UniProtKB-EC"/>
</dbReference>
<keyword evidence="5 14" id="KW-0808">Transferase</keyword>
<name>A0A4U0NKP0_9SPHI</name>
<dbReference type="EMBL" id="SUME01000006">
    <property type="protein sequence ID" value="TJZ54820.1"/>
    <property type="molecule type" value="Genomic_DNA"/>
</dbReference>
<comment type="similarity">
    <text evidence="2">Belongs to the HPPK family.</text>
</comment>
<feature type="domain" description="7,8-dihydro-6-hydroxymethylpterin-pyrophosphokinase" evidence="13">
    <location>
        <begin position="87"/>
        <end position="98"/>
    </location>
</feature>
<reference evidence="14 15" key="1">
    <citation type="submission" date="2019-04" db="EMBL/GenBank/DDBJ databases">
        <title>Sphingobacterium olei sp. nov., isolated from oil-contaminated soil.</title>
        <authorList>
            <person name="Liu B."/>
        </authorList>
    </citation>
    <scope>NUCLEOTIDE SEQUENCE [LARGE SCALE GENOMIC DNA]</scope>
    <source>
        <strain evidence="14 15">HAL-9</strain>
    </source>
</reference>
<dbReference type="GO" id="GO:0046656">
    <property type="term" value="P:folic acid biosynthetic process"/>
    <property type="evidence" value="ECO:0007669"/>
    <property type="project" value="UniProtKB-KW"/>
</dbReference>
<evidence type="ECO:0000256" key="1">
    <source>
        <dbReference type="ARBA" id="ARBA00005051"/>
    </source>
</evidence>
<evidence type="ECO:0000256" key="4">
    <source>
        <dbReference type="ARBA" id="ARBA00016218"/>
    </source>
</evidence>
<dbReference type="InterPro" id="IPR035907">
    <property type="entry name" value="Hppk_sf"/>
</dbReference>
<evidence type="ECO:0000313" key="14">
    <source>
        <dbReference type="EMBL" id="TJZ54820.1"/>
    </source>
</evidence>
<dbReference type="PANTHER" id="PTHR43071">
    <property type="entry name" value="2-AMINO-4-HYDROXY-6-HYDROXYMETHYLDIHYDROPTERIDINE PYROPHOSPHOKINASE"/>
    <property type="match status" value="1"/>
</dbReference>
<dbReference type="UniPathway" id="UPA00077">
    <property type="reaction ID" value="UER00155"/>
</dbReference>
<evidence type="ECO:0000256" key="12">
    <source>
        <dbReference type="ARBA" id="ARBA00033413"/>
    </source>
</evidence>
<accession>A0A4U0NKP0</accession>
<evidence type="ECO:0000256" key="3">
    <source>
        <dbReference type="ARBA" id="ARBA00013253"/>
    </source>
</evidence>
<dbReference type="Pfam" id="PF01288">
    <property type="entry name" value="HPPK"/>
    <property type="match status" value="1"/>
</dbReference>
<organism evidence="14 15">
    <name type="scientific">Sphingobacterium olei</name>
    <dbReference type="NCBI Taxonomy" id="2571155"/>
    <lineage>
        <taxon>Bacteria</taxon>
        <taxon>Pseudomonadati</taxon>
        <taxon>Bacteroidota</taxon>
        <taxon>Sphingobacteriia</taxon>
        <taxon>Sphingobacteriales</taxon>
        <taxon>Sphingobacteriaceae</taxon>
        <taxon>Sphingobacterium</taxon>
    </lineage>
</organism>
<evidence type="ECO:0000256" key="10">
    <source>
        <dbReference type="ARBA" id="ARBA00029409"/>
    </source>
</evidence>
<dbReference type="Proteomes" id="UP000306808">
    <property type="component" value="Unassembled WGS sequence"/>
</dbReference>
<keyword evidence="8" id="KW-0067">ATP-binding</keyword>
<comment type="caution">
    <text evidence="14">The sequence shown here is derived from an EMBL/GenBank/DDBJ whole genome shotgun (WGS) entry which is preliminary data.</text>
</comment>
<dbReference type="Gene3D" id="3.30.70.560">
    <property type="entry name" value="7,8-Dihydro-6-hydroxymethylpterin-pyrophosphokinase HPPK"/>
    <property type="match status" value="1"/>
</dbReference>
<dbReference type="OrthoDB" id="9808041at2"/>
<dbReference type="PANTHER" id="PTHR43071:SF1">
    <property type="entry name" value="2-AMINO-4-HYDROXY-6-HYDROXYMETHYLDIHYDROPTERIDINE PYROPHOSPHOKINASE"/>
    <property type="match status" value="1"/>
</dbReference>
<evidence type="ECO:0000256" key="5">
    <source>
        <dbReference type="ARBA" id="ARBA00022679"/>
    </source>
</evidence>
<dbReference type="GO" id="GO:0046654">
    <property type="term" value="P:tetrahydrofolate biosynthetic process"/>
    <property type="evidence" value="ECO:0007669"/>
    <property type="project" value="UniProtKB-UniPathway"/>
</dbReference>
<evidence type="ECO:0000256" key="6">
    <source>
        <dbReference type="ARBA" id="ARBA00022741"/>
    </source>
</evidence>
<proteinExistence type="inferred from homology"/>
<keyword evidence="6" id="KW-0547">Nucleotide-binding</keyword>
<evidence type="ECO:0000256" key="11">
    <source>
        <dbReference type="ARBA" id="ARBA00029766"/>
    </source>
</evidence>
<sequence>MNFVFLLLGANLGSPLKQLELAQKLLIENIGALQSESAVYESEAWGVEEQPKFLNKVISLGTRFDPHETLAICQKIEDTLGRVRKEKWGARIIDIDILYYNSEVLDEPFLKIPHPYLHLRKFTLIPLVEIAPQEVHPILKQTNEELLHLCSDPLQVNKI</sequence>
<dbReference type="GO" id="GO:0005524">
    <property type="term" value="F:ATP binding"/>
    <property type="evidence" value="ECO:0007669"/>
    <property type="project" value="UniProtKB-KW"/>
</dbReference>
<dbReference type="GO" id="GO:0016301">
    <property type="term" value="F:kinase activity"/>
    <property type="evidence" value="ECO:0007669"/>
    <property type="project" value="UniProtKB-KW"/>
</dbReference>
<dbReference type="NCBIfam" id="TIGR01498">
    <property type="entry name" value="folK"/>
    <property type="match status" value="1"/>
</dbReference>
<dbReference type="AlphaFoldDB" id="A0A4U0NKP0"/>
<comment type="function">
    <text evidence="10">Catalyzes the transfer of pyrophosphate from adenosine triphosphate (ATP) to 6-hydroxymethyl-7,8-dihydropterin, an enzymatic step in folate biosynthesis pathway.</text>
</comment>
<protein>
    <recommendedName>
        <fullName evidence="4">2-amino-4-hydroxy-6-hydroxymethyldihydropteridine pyrophosphokinase</fullName>
        <ecNumber evidence="3">2.7.6.3</ecNumber>
    </recommendedName>
    <alternativeName>
        <fullName evidence="11">6-hydroxymethyl-7,8-dihydropterin pyrophosphokinase</fullName>
    </alternativeName>
    <alternativeName>
        <fullName evidence="12">7,8-dihydro-6-hydroxymethylpterin-pyrophosphokinase</fullName>
    </alternativeName>
</protein>
<evidence type="ECO:0000313" key="15">
    <source>
        <dbReference type="Proteomes" id="UP000306808"/>
    </source>
</evidence>
<dbReference type="CDD" id="cd00483">
    <property type="entry name" value="HPPK"/>
    <property type="match status" value="1"/>
</dbReference>
<comment type="pathway">
    <text evidence="1">Cofactor biosynthesis; tetrahydrofolate biosynthesis; 2-amino-4-hydroxy-6-hydroxymethyl-7,8-dihydropteridine diphosphate from 7,8-dihydroneopterin triphosphate: step 4/4.</text>
</comment>
<dbReference type="EC" id="2.7.6.3" evidence="3"/>
<gene>
    <name evidence="14" type="primary">folK</name>
    <name evidence="14" type="ORF">FAZ15_15215</name>
</gene>
<evidence type="ECO:0000256" key="2">
    <source>
        <dbReference type="ARBA" id="ARBA00005810"/>
    </source>
</evidence>
<evidence type="ECO:0000259" key="13">
    <source>
        <dbReference type="PROSITE" id="PS00794"/>
    </source>
</evidence>
<keyword evidence="15" id="KW-1185">Reference proteome</keyword>
<dbReference type="SUPFAM" id="SSF55083">
    <property type="entry name" value="6-hydroxymethyl-7,8-dihydropterin pyrophosphokinase, HPPK"/>
    <property type="match status" value="1"/>
</dbReference>
<dbReference type="InterPro" id="IPR000550">
    <property type="entry name" value="Hppk"/>
</dbReference>
<keyword evidence="9" id="KW-0289">Folate biosynthesis</keyword>
<dbReference type="PROSITE" id="PS00794">
    <property type="entry name" value="HPPK"/>
    <property type="match status" value="1"/>
</dbReference>